<feature type="transmembrane region" description="Helical" evidence="1">
    <location>
        <begin position="19"/>
        <end position="37"/>
    </location>
</feature>
<reference evidence="2 3" key="1">
    <citation type="submission" date="2020-08" db="EMBL/GenBank/DDBJ databases">
        <title>Sequencing the genomes of 1000 actinobacteria strains.</title>
        <authorList>
            <person name="Klenk H.-P."/>
        </authorList>
    </citation>
    <scope>NUCLEOTIDE SEQUENCE [LARGE SCALE GENOMIC DNA]</scope>
    <source>
        <strain evidence="2 3">DSM 41654</strain>
    </source>
</reference>
<gene>
    <name evidence="2" type="ORF">FHR34_005188</name>
</gene>
<organism evidence="2 3">
    <name type="scientific">Kitasatospora kifunensis</name>
    <name type="common">Streptomyces kifunensis</name>
    <dbReference type="NCBI Taxonomy" id="58351"/>
    <lineage>
        <taxon>Bacteria</taxon>
        <taxon>Bacillati</taxon>
        <taxon>Actinomycetota</taxon>
        <taxon>Actinomycetes</taxon>
        <taxon>Kitasatosporales</taxon>
        <taxon>Streptomycetaceae</taxon>
        <taxon>Kitasatospora</taxon>
    </lineage>
</organism>
<evidence type="ECO:0000256" key="1">
    <source>
        <dbReference type="SAM" id="Phobius"/>
    </source>
</evidence>
<dbReference type="RefSeq" id="WP_184939146.1">
    <property type="nucleotide sequence ID" value="NZ_JACHJV010000001.1"/>
</dbReference>
<feature type="transmembrane region" description="Helical" evidence="1">
    <location>
        <begin position="43"/>
        <end position="64"/>
    </location>
</feature>
<dbReference type="EMBL" id="JACHJV010000001">
    <property type="protein sequence ID" value="MBB4926195.1"/>
    <property type="molecule type" value="Genomic_DNA"/>
</dbReference>
<keyword evidence="3" id="KW-1185">Reference proteome</keyword>
<evidence type="ECO:0000313" key="3">
    <source>
        <dbReference type="Proteomes" id="UP000540506"/>
    </source>
</evidence>
<evidence type="ECO:0000313" key="2">
    <source>
        <dbReference type="EMBL" id="MBB4926195.1"/>
    </source>
</evidence>
<feature type="transmembrane region" description="Helical" evidence="1">
    <location>
        <begin position="104"/>
        <end position="125"/>
    </location>
</feature>
<comment type="caution">
    <text evidence="2">The sequence shown here is derived from an EMBL/GenBank/DDBJ whole genome shotgun (WGS) entry which is preliminary data.</text>
</comment>
<proteinExistence type="predicted"/>
<keyword evidence="1" id="KW-0472">Membrane</keyword>
<keyword evidence="1" id="KW-1133">Transmembrane helix</keyword>
<sequence length="130" mass="13337">MTTPADSGRGAQLLAAVPAVRRLPCALAFVASIGVFATSLRSLPAAALAVLAFLWLLTIVAGAFAPRGGPLVLTVLASVTKAATVALAVWAITHPDSRLGPHTALDWVPLGALNAGTGLWLLAVIRRRAR</sequence>
<keyword evidence="1" id="KW-0812">Transmembrane</keyword>
<accession>A0A7W7R6H0</accession>
<dbReference type="Proteomes" id="UP000540506">
    <property type="component" value="Unassembled WGS sequence"/>
</dbReference>
<protein>
    <submittedName>
        <fullName evidence="2">Uncharacterized protein</fullName>
    </submittedName>
</protein>
<name>A0A7W7R6H0_KITKI</name>
<dbReference type="AlphaFoldDB" id="A0A7W7R6H0"/>
<feature type="transmembrane region" description="Helical" evidence="1">
    <location>
        <begin position="71"/>
        <end position="92"/>
    </location>
</feature>